<dbReference type="EMBL" id="KN832128">
    <property type="protein sequence ID" value="KIN93888.1"/>
    <property type="molecule type" value="Genomic_DNA"/>
</dbReference>
<dbReference type="InParanoid" id="A0A0C3NEF9"/>
<evidence type="ECO:0000313" key="3">
    <source>
        <dbReference type="Proteomes" id="UP000054217"/>
    </source>
</evidence>
<dbReference type="HOGENOM" id="CLU_2109988_0_0_1"/>
<dbReference type="OrthoDB" id="272266at2759"/>
<name>A0A0C3NEF9_PISTI</name>
<accession>A0A0C3NEF9</accession>
<reference evidence="2 3" key="1">
    <citation type="submission" date="2014-04" db="EMBL/GenBank/DDBJ databases">
        <authorList>
            <consortium name="DOE Joint Genome Institute"/>
            <person name="Kuo A."/>
            <person name="Kohler A."/>
            <person name="Costa M.D."/>
            <person name="Nagy L.G."/>
            <person name="Floudas D."/>
            <person name="Copeland A."/>
            <person name="Barry K.W."/>
            <person name="Cichocki N."/>
            <person name="Veneault-Fourrey C."/>
            <person name="LaButti K."/>
            <person name="Lindquist E.A."/>
            <person name="Lipzen A."/>
            <person name="Lundell T."/>
            <person name="Morin E."/>
            <person name="Murat C."/>
            <person name="Sun H."/>
            <person name="Tunlid A."/>
            <person name="Henrissat B."/>
            <person name="Grigoriev I.V."/>
            <person name="Hibbett D.S."/>
            <person name="Martin F."/>
            <person name="Nordberg H.P."/>
            <person name="Cantor M.N."/>
            <person name="Hua S.X."/>
        </authorList>
    </citation>
    <scope>NUCLEOTIDE SEQUENCE [LARGE SCALE GENOMIC DNA]</scope>
    <source>
        <strain evidence="2 3">Marx 270</strain>
    </source>
</reference>
<reference evidence="3" key="2">
    <citation type="submission" date="2015-01" db="EMBL/GenBank/DDBJ databases">
        <title>Evolutionary Origins and Diversification of the Mycorrhizal Mutualists.</title>
        <authorList>
            <consortium name="DOE Joint Genome Institute"/>
            <consortium name="Mycorrhizal Genomics Consortium"/>
            <person name="Kohler A."/>
            <person name="Kuo A."/>
            <person name="Nagy L.G."/>
            <person name="Floudas D."/>
            <person name="Copeland A."/>
            <person name="Barry K.W."/>
            <person name="Cichocki N."/>
            <person name="Veneault-Fourrey C."/>
            <person name="LaButti K."/>
            <person name="Lindquist E.A."/>
            <person name="Lipzen A."/>
            <person name="Lundell T."/>
            <person name="Morin E."/>
            <person name="Murat C."/>
            <person name="Riley R."/>
            <person name="Ohm R."/>
            <person name="Sun H."/>
            <person name="Tunlid A."/>
            <person name="Henrissat B."/>
            <person name="Grigoriev I.V."/>
            <person name="Hibbett D.S."/>
            <person name="Martin F."/>
        </authorList>
    </citation>
    <scope>NUCLEOTIDE SEQUENCE [LARGE SCALE GENOMIC DNA]</scope>
    <source>
        <strain evidence="3">Marx 270</strain>
    </source>
</reference>
<dbReference type="AlphaFoldDB" id="A0A0C3NEF9"/>
<keyword evidence="3" id="KW-1185">Reference proteome</keyword>
<evidence type="ECO:0000313" key="2">
    <source>
        <dbReference type="EMBL" id="KIN93888.1"/>
    </source>
</evidence>
<protein>
    <submittedName>
        <fullName evidence="2">Uncharacterized protein</fullName>
    </submittedName>
</protein>
<sequence>MPTDSDIDEQLAEAEATTQRLLRGLTPLRTGQPMTSAEDGFADERFSTRQYLYISNLMTSLPQIATDALSPQDAAALAEHLGIEFDGPEHVELEEGPSCATVQPSNRTNLKRKRE</sequence>
<evidence type="ECO:0000256" key="1">
    <source>
        <dbReference type="SAM" id="MobiDB-lite"/>
    </source>
</evidence>
<feature type="compositionally biased region" description="Low complexity" evidence="1">
    <location>
        <begin position="21"/>
        <end position="32"/>
    </location>
</feature>
<proteinExistence type="predicted"/>
<organism evidence="2 3">
    <name type="scientific">Pisolithus tinctorius Marx 270</name>
    <dbReference type="NCBI Taxonomy" id="870435"/>
    <lineage>
        <taxon>Eukaryota</taxon>
        <taxon>Fungi</taxon>
        <taxon>Dikarya</taxon>
        <taxon>Basidiomycota</taxon>
        <taxon>Agaricomycotina</taxon>
        <taxon>Agaricomycetes</taxon>
        <taxon>Agaricomycetidae</taxon>
        <taxon>Boletales</taxon>
        <taxon>Sclerodermatineae</taxon>
        <taxon>Pisolithaceae</taxon>
        <taxon>Pisolithus</taxon>
    </lineage>
</organism>
<feature type="region of interest" description="Disordered" evidence="1">
    <location>
        <begin position="93"/>
        <end position="115"/>
    </location>
</feature>
<gene>
    <name evidence="2" type="ORF">M404DRAFT_35635</name>
</gene>
<feature type="region of interest" description="Disordered" evidence="1">
    <location>
        <begin position="21"/>
        <end position="42"/>
    </location>
</feature>
<dbReference type="STRING" id="870435.A0A0C3NEF9"/>
<dbReference type="Proteomes" id="UP000054217">
    <property type="component" value="Unassembled WGS sequence"/>
</dbReference>